<accession>A0A8F0WNA0</accession>
<feature type="transmembrane region" description="Helical" evidence="2">
    <location>
        <begin position="181"/>
        <end position="201"/>
    </location>
</feature>
<dbReference type="AlphaFoldDB" id="A0A8F0WNA0"/>
<feature type="transmembrane region" description="Helical" evidence="2">
    <location>
        <begin position="55"/>
        <end position="79"/>
    </location>
</feature>
<protein>
    <submittedName>
        <fullName evidence="3">Uncharacterized protein</fullName>
    </submittedName>
</protein>
<feature type="region of interest" description="Disordered" evidence="1">
    <location>
        <begin position="290"/>
        <end position="311"/>
    </location>
</feature>
<evidence type="ECO:0000256" key="2">
    <source>
        <dbReference type="SAM" id="Phobius"/>
    </source>
</evidence>
<keyword evidence="2" id="KW-0812">Transmembrane</keyword>
<organism evidence="3">
    <name type="scientific">Tylopilus plumbeoviolaceoides</name>
    <dbReference type="NCBI Taxonomy" id="374766"/>
    <lineage>
        <taxon>Eukaryota</taxon>
        <taxon>Fungi</taxon>
        <taxon>Dikarya</taxon>
        <taxon>Basidiomycota</taxon>
        <taxon>Agaricomycotina</taxon>
        <taxon>Agaricomycetes</taxon>
        <taxon>Agaricomycetidae</taxon>
        <taxon>Boletales</taxon>
        <taxon>Boletineae</taxon>
        <taxon>Boletaceae</taxon>
        <taxon>Boletoideae</taxon>
        <taxon>Tylopilus</taxon>
    </lineage>
</organism>
<feature type="transmembrane region" description="Helical" evidence="2">
    <location>
        <begin position="7"/>
        <end position="28"/>
    </location>
</feature>
<sequence>MKTFLKIIQYILKFIAYILYKVSAKYTYTKIFKQLMKYKIISLIYKPLKLIFTNFLYLFKLITAIIVVLSLFNVSLIYYNFDIIDEATNIINSIINWFKTLYFTWFPNEDIEDIPEPKDFLINKKESKIIEKSVQHSKNNYWIIPLIIIGYGAIYYYNPQLMETLQPILNKTDEILPDKTISISIVGIFIYKGLIFAITHLTGYDLNIFIGDDKPSEEDLTQGIENQFRNDSDSEPLLLTDNERRAIEAYQRSIKDQWEAERNNRERSFSPTNNLDTKYLDEIKELFPKEDDLESPKASTSKLTNINENRPINVSNPIKKVKCRQFDLSSVKFEDWDK</sequence>
<reference evidence="3" key="1">
    <citation type="submission" date="2021-02" db="EMBL/GenBank/DDBJ databases">
        <title>The Complete Mitochondrion Genome Sequence and Annotation of Tylopilus plumbeoviolaceoides.</title>
        <authorList>
            <person name="Song W.W."/>
            <person name="Shi C.C."/>
            <person name="Lu Y.Y."/>
        </authorList>
    </citation>
    <scope>NUCLEOTIDE SEQUENCE</scope>
</reference>
<gene>
    <name evidence="3" type="primary">orf338</name>
</gene>
<evidence type="ECO:0000256" key="1">
    <source>
        <dbReference type="SAM" id="MobiDB-lite"/>
    </source>
</evidence>
<evidence type="ECO:0000313" key="3">
    <source>
        <dbReference type="EMBL" id="QWM97171.1"/>
    </source>
</evidence>
<keyword evidence="2" id="KW-0472">Membrane</keyword>
<feature type="transmembrane region" description="Helical" evidence="2">
    <location>
        <begin position="140"/>
        <end position="157"/>
    </location>
</feature>
<feature type="compositionally biased region" description="Polar residues" evidence="1">
    <location>
        <begin position="297"/>
        <end position="311"/>
    </location>
</feature>
<dbReference type="EMBL" id="MW660363">
    <property type="protein sequence ID" value="QWM97171.1"/>
    <property type="molecule type" value="Genomic_DNA"/>
</dbReference>
<geneLocation type="mitochondrion" evidence="3"/>
<proteinExistence type="predicted"/>
<dbReference type="GeneID" id="67128611"/>
<keyword evidence="2" id="KW-1133">Transmembrane helix</keyword>
<dbReference type="RefSeq" id="YP_010137132.1">
    <property type="nucleotide sequence ID" value="NC_056835.1"/>
</dbReference>
<keyword evidence="3" id="KW-0496">Mitochondrion</keyword>
<name>A0A8F0WNA0_9AGAM</name>